<sequence length="126" mass="13860">MLVGALQGFLGNPGMKREVFTGCSTAPKNGGKPGKLGEPKPDENPLDNIICVKNSASQGNNIIMRSSNGSFQKRRKCTGAGGEGEEERDRREKPGRKCRRKQGREMKRERGSLEIMGVSKLRLEQD</sequence>
<reference evidence="2 3" key="1">
    <citation type="submission" date="2023-10" db="EMBL/GenBank/DDBJ databases">
        <title>Genomes of two closely related lineages of the louse Polyplax serrata with different host specificities.</title>
        <authorList>
            <person name="Martinu J."/>
            <person name="Tarabai H."/>
            <person name="Stefka J."/>
            <person name="Hypsa V."/>
        </authorList>
    </citation>
    <scope>NUCLEOTIDE SEQUENCE [LARGE SCALE GENOMIC DNA]</scope>
    <source>
        <strain evidence="2">HR10_N</strain>
    </source>
</reference>
<dbReference type="AlphaFoldDB" id="A0AAN8Q3G1"/>
<evidence type="ECO:0000256" key="1">
    <source>
        <dbReference type="SAM" id="MobiDB-lite"/>
    </source>
</evidence>
<feature type="compositionally biased region" description="Basic residues" evidence="1">
    <location>
        <begin position="93"/>
        <end position="102"/>
    </location>
</feature>
<feature type="region of interest" description="Disordered" evidence="1">
    <location>
        <begin position="22"/>
        <end position="45"/>
    </location>
</feature>
<evidence type="ECO:0000313" key="3">
    <source>
        <dbReference type="Proteomes" id="UP001372834"/>
    </source>
</evidence>
<feature type="region of interest" description="Disordered" evidence="1">
    <location>
        <begin position="63"/>
        <end position="126"/>
    </location>
</feature>
<accession>A0AAN8Q3G1</accession>
<evidence type="ECO:0000313" key="2">
    <source>
        <dbReference type="EMBL" id="KAK6634480.1"/>
    </source>
</evidence>
<protein>
    <submittedName>
        <fullName evidence="2">Uncharacterized protein</fullName>
    </submittedName>
</protein>
<comment type="caution">
    <text evidence="2">The sequence shown here is derived from an EMBL/GenBank/DDBJ whole genome shotgun (WGS) entry which is preliminary data.</text>
</comment>
<organism evidence="2 3">
    <name type="scientific">Polyplax serrata</name>
    <name type="common">Common mouse louse</name>
    <dbReference type="NCBI Taxonomy" id="468196"/>
    <lineage>
        <taxon>Eukaryota</taxon>
        <taxon>Metazoa</taxon>
        <taxon>Ecdysozoa</taxon>
        <taxon>Arthropoda</taxon>
        <taxon>Hexapoda</taxon>
        <taxon>Insecta</taxon>
        <taxon>Pterygota</taxon>
        <taxon>Neoptera</taxon>
        <taxon>Paraneoptera</taxon>
        <taxon>Psocodea</taxon>
        <taxon>Troctomorpha</taxon>
        <taxon>Phthiraptera</taxon>
        <taxon>Anoplura</taxon>
        <taxon>Polyplacidae</taxon>
        <taxon>Polyplax</taxon>
    </lineage>
</organism>
<dbReference type="Proteomes" id="UP001372834">
    <property type="component" value="Unassembled WGS sequence"/>
</dbReference>
<name>A0AAN8Q3G1_POLSC</name>
<feature type="compositionally biased region" description="Basic and acidic residues" evidence="1">
    <location>
        <begin position="103"/>
        <end position="112"/>
    </location>
</feature>
<proteinExistence type="predicted"/>
<gene>
    <name evidence="2" type="ORF">RUM43_011881</name>
</gene>
<dbReference type="EMBL" id="JAWJWE010000005">
    <property type="protein sequence ID" value="KAK6634480.1"/>
    <property type="molecule type" value="Genomic_DNA"/>
</dbReference>